<evidence type="ECO:0000313" key="3">
    <source>
        <dbReference type="Proteomes" id="UP000009374"/>
    </source>
</evidence>
<protein>
    <submittedName>
        <fullName evidence="2">Probable transcriptional regulator, MerR family</fullName>
    </submittedName>
</protein>
<evidence type="ECO:0000313" key="2">
    <source>
        <dbReference type="EMBL" id="EES52882.1"/>
    </source>
</evidence>
<gene>
    <name evidence="2" type="ORF">UBAL3_90980015</name>
</gene>
<sequence length="133" mass="15148">MPIILRIFAGKVIRHEDAGGDRTGGKTMKPKAGTNGGDMEKSLPLERVVELYRIPKRTIRTLVREGLLEIEPTPAPSLRPEMVERVRLIVALRRDLGVNMAGVEVILRLRHQLVWARTQRRTAFCESWIDVQE</sequence>
<dbReference type="Pfam" id="PF13591">
    <property type="entry name" value="MerR_2"/>
    <property type="match status" value="1"/>
</dbReference>
<accession>C6HWZ7</accession>
<feature type="region of interest" description="Disordered" evidence="1">
    <location>
        <begin position="18"/>
        <end position="39"/>
    </location>
</feature>
<reference evidence="2 3" key="1">
    <citation type="journal article" date="2009" name="Appl. Environ. Microbiol.">
        <title>Community genomic and proteomic analyses of chemoautotrophic iron-oxidizing "Leptospirillum rubarum" (Group II) and "Leptospirillum ferrodiazotrophum" (Group III) bacteria in acid mine drainage biofilms.</title>
        <authorList>
            <person name="Goltsman D.S."/>
            <person name="Denef V.J."/>
            <person name="Singer S.W."/>
            <person name="VerBerkmoes N.C."/>
            <person name="Lefsrud M."/>
            <person name="Mueller R.S."/>
            <person name="Dick G.J."/>
            <person name="Sun C.L."/>
            <person name="Wheeler K.E."/>
            <person name="Zemla A."/>
            <person name="Baker B.J."/>
            <person name="Hauser L."/>
            <person name="Land M."/>
            <person name="Shah M.B."/>
            <person name="Thelen M.P."/>
            <person name="Hettich R.L."/>
            <person name="Banfield J.F."/>
        </authorList>
    </citation>
    <scope>NUCLEOTIDE SEQUENCE [LARGE SCALE GENOMIC DNA]</scope>
</reference>
<dbReference type="AlphaFoldDB" id="C6HWZ7"/>
<name>C6HWZ7_9BACT</name>
<keyword evidence="3" id="KW-1185">Reference proteome</keyword>
<proteinExistence type="predicted"/>
<dbReference type="Proteomes" id="UP000009374">
    <property type="component" value="Unassembled WGS sequence"/>
</dbReference>
<dbReference type="EMBL" id="GG693872">
    <property type="protein sequence ID" value="EES52882.1"/>
    <property type="molecule type" value="Genomic_DNA"/>
</dbReference>
<evidence type="ECO:0000256" key="1">
    <source>
        <dbReference type="SAM" id="MobiDB-lite"/>
    </source>
</evidence>
<dbReference type="Gene3D" id="1.10.1660.10">
    <property type="match status" value="1"/>
</dbReference>
<organism evidence="2 3">
    <name type="scientific">Leptospirillum ferrodiazotrophum</name>
    <dbReference type="NCBI Taxonomy" id="412449"/>
    <lineage>
        <taxon>Bacteria</taxon>
        <taxon>Pseudomonadati</taxon>
        <taxon>Nitrospirota</taxon>
        <taxon>Nitrospiria</taxon>
        <taxon>Nitrospirales</taxon>
        <taxon>Nitrospiraceae</taxon>
        <taxon>Leptospirillum</taxon>
    </lineage>
</organism>